<evidence type="ECO:0000256" key="1">
    <source>
        <dbReference type="ARBA" id="ARBA00022729"/>
    </source>
</evidence>
<name>A0A1A9PUG5_9BACI</name>
<dbReference type="Proteomes" id="UP000220621">
    <property type="component" value="Unassembled WGS sequence"/>
</dbReference>
<evidence type="ECO:0000313" key="4">
    <source>
        <dbReference type="Proteomes" id="UP000220621"/>
    </source>
</evidence>
<dbReference type="PANTHER" id="PTHR43308">
    <property type="entry name" value="OUTER MEMBRANE PROTEIN ALPHA-RELATED"/>
    <property type="match status" value="1"/>
</dbReference>
<evidence type="ECO:0000259" key="2">
    <source>
        <dbReference type="PROSITE" id="PS51272"/>
    </source>
</evidence>
<dbReference type="PROSITE" id="PS51272">
    <property type="entry name" value="SLH"/>
    <property type="match status" value="3"/>
</dbReference>
<accession>A0A1A9PUG5</accession>
<dbReference type="InterPro" id="IPR001119">
    <property type="entry name" value="SLH_dom"/>
</dbReference>
<dbReference type="InterPro" id="IPR051465">
    <property type="entry name" value="Cell_Envelope_Struct_Comp"/>
</dbReference>
<dbReference type="RefSeq" id="WP_064475830.1">
    <property type="nucleotide sequence ID" value="NZ_CP015257.1"/>
</dbReference>
<organism evidence="3 4">
    <name type="scientific">Bacillus wiedmannii</name>
    <dbReference type="NCBI Taxonomy" id="1890302"/>
    <lineage>
        <taxon>Bacteria</taxon>
        <taxon>Bacillati</taxon>
        <taxon>Bacillota</taxon>
        <taxon>Bacilli</taxon>
        <taxon>Bacillales</taxon>
        <taxon>Bacillaceae</taxon>
        <taxon>Bacillus</taxon>
        <taxon>Bacillus cereus group</taxon>
    </lineage>
</organism>
<comment type="caution">
    <text evidence="3">The sequence shown here is derived from an EMBL/GenBank/DDBJ whole genome shotgun (WGS) entry which is preliminary data.</text>
</comment>
<dbReference type="EMBL" id="NUDL01000065">
    <property type="protein sequence ID" value="PEM52614.1"/>
    <property type="molecule type" value="Genomic_DNA"/>
</dbReference>
<keyword evidence="1" id="KW-0732">Signal</keyword>
<dbReference type="Pfam" id="PF00395">
    <property type="entry name" value="SLH"/>
    <property type="match status" value="3"/>
</dbReference>
<feature type="domain" description="SLH" evidence="2">
    <location>
        <begin position="115"/>
        <end position="173"/>
    </location>
</feature>
<dbReference type="PANTHER" id="PTHR43308:SF1">
    <property type="entry name" value="OUTER MEMBRANE PROTEIN ALPHA"/>
    <property type="match status" value="1"/>
</dbReference>
<sequence>MSRKTSKVKKFFGFVLTAALATTTMVGTVNAETTTKTNGNANSYKVVSNNDTVFTDVPKDHWSKIAIDYLASAGIYKGYGNGKFGFGDNVTRGQVASLVNRHLGLIADDKQANMFSDITNHMFEKDIKAIAQAGIMTGDGSGTFRPDDVLTRYEMAVVLQKAFHLESKGQGSFKDVPKGHWAYESVNAVRSNRIAQGDESGNFNGNMIVKREQYAQFFYNAIAKNRSYNFNINSKEELKQMLTTALQNGTFGPFKLDALGKDISEVKKEFGAPDVWKQAPCTECDAPNTAVYGDYNIDMYPSDARYIWVKMDISINELKEWFGEPDGIGEDMTSEGFIYNRGSYSLYFSFSDGYIQRAEISKAEDRY</sequence>
<protein>
    <submittedName>
        <fullName evidence="3">S-layer protein</fullName>
    </submittedName>
</protein>
<proteinExistence type="predicted"/>
<reference evidence="3 4" key="1">
    <citation type="submission" date="2017-09" db="EMBL/GenBank/DDBJ databases">
        <title>Large-scale bioinformatics analysis of Bacillus genomes uncovers conserved roles of natural products in bacterial physiology.</title>
        <authorList>
            <consortium name="Agbiome Team Llc"/>
            <person name="Bleich R.M."/>
            <person name="Grubbs K.J."/>
            <person name="Santa Maria K.C."/>
            <person name="Allen S.E."/>
            <person name="Farag S."/>
            <person name="Shank E.A."/>
            <person name="Bowers A."/>
        </authorList>
    </citation>
    <scope>NUCLEOTIDE SEQUENCE [LARGE SCALE GENOMIC DNA]</scope>
    <source>
        <strain evidence="3 4">AFS010764</strain>
    </source>
</reference>
<evidence type="ECO:0000313" key="3">
    <source>
        <dbReference type="EMBL" id="PEM52614.1"/>
    </source>
</evidence>
<gene>
    <name evidence="3" type="ORF">CN611_19105</name>
</gene>
<feature type="domain" description="SLH" evidence="2">
    <location>
        <begin position="174"/>
        <end position="232"/>
    </location>
</feature>
<feature type="domain" description="SLH" evidence="2">
    <location>
        <begin position="50"/>
        <end position="113"/>
    </location>
</feature>
<dbReference type="AlphaFoldDB" id="A0A1A9PUG5"/>